<reference evidence="2" key="2">
    <citation type="submission" date="2021-09" db="EMBL/GenBank/DDBJ databases">
        <authorList>
            <person name="Gilroy R."/>
        </authorList>
    </citation>
    <scope>NUCLEOTIDE SEQUENCE</scope>
    <source>
        <strain evidence="2">ChiGjej2B2-19336</strain>
    </source>
</reference>
<sequence>MSTLVAVAVLFGIIFLACGGLRQEKRGEALLIAVFFLINLGIFTLFLITDHYIVPFVIIILS</sequence>
<comment type="caution">
    <text evidence="2">The sequence shown here is derived from an EMBL/GenBank/DDBJ whole genome shotgun (WGS) entry which is preliminary data.</text>
</comment>
<keyword evidence="1" id="KW-0812">Transmembrane</keyword>
<feature type="transmembrane region" description="Helical" evidence="1">
    <location>
        <begin position="29"/>
        <end position="61"/>
    </location>
</feature>
<evidence type="ECO:0000313" key="2">
    <source>
        <dbReference type="EMBL" id="HJD97849.1"/>
    </source>
</evidence>
<dbReference type="EMBL" id="DYZA01000189">
    <property type="protein sequence ID" value="HJD97849.1"/>
    <property type="molecule type" value="Genomic_DNA"/>
</dbReference>
<feature type="non-terminal residue" evidence="2">
    <location>
        <position position="62"/>
    </location>
</feature>
<name>A0A921DRQ3_9BACT</name>
<dbReference type="Proteomes" id="UP000698963">
    <property type="component" value="Unassembled WGS sequence"/>
</dbReference>
<keyword evidence="1" id="KW-0472">Membrane</keyword>
<organism evidence="2 3">
    <name type="scientific">Mailhella massiliensis</name>
    <dbReference type="NCBI Taxonomy" id="1903261"/>
    <lineage>
        <taxon>Bacteria</taxon>
        <taxon>Pseudomonadati</taxon>
        <taxon>Thermodesulfobacteriota</taxon>
        <taxon>Desulfovibrionia</taxon>
        <taxon>Desulfovibrionales</taxon>
        <taxon>Desulfovibrionaceae</taxon>
        <taxon>Mailhella</taxon>
    </lineage>
</organism>
<keyword evidence="1" id="KW-1133">Transmembrane helix</keyword>
<protein>
    <submittedName>
        <fullName evidence="2">Uncharacterized protein</fullName>
    </submittedName>
</protein>
<gene>
    <name evidence="2" type="ORF">K8W16_09415</name>
</gene>
<proteinExistence type="predicted"/>
<dbReference type="RefSeq" id="WP_304122907.1">
    <property type="nucleotide sequence ID" value="NZ_DYZA01000189.1"/>
</dbReference>
<dbReference type="AlphaFoldDB" id="A0A921DRQ3"/>
<evidence type="ECO:0000313" key="3">
    <source>
        <dbReference type="Proteomes" id="UP000698963"/>
    </source>
</evidence>
<accession>A0A921DRQ3</accession>
<evidence type="ECO:0000256" key="1">
    <source>
        <dbReference type="SAM" id="Phobius"/>
    </source>
</evidence>
<reference evidence="2" key="1">
    <citation type="journal article" date="2021" name="PeerJ">
        <title>Extensive microbial diversity within the chicken gut microbiome revealed by metagenomics and culture.</title>
        <authorList>
            <person name="Gilroy R."/>
            <person name="Ravi A."/>
            <person name="Getino M."/>
            <person name="Pursley I."/>
            <person name="Horton D.L."/>
            <person name="Alikhan N.F."/>
            <person name="Baker D."/>
            <person name="Gharbi K."/>
            <person name="Hall N."/>
            <person name="Watson M."/>
            <person name="Adriaenssens E.M."/>
            <person name="Foster-Nyarko E."/>
            <person name="Jarju S."/>
            <person name="Secka A."/>
            <person name="Antonio M."/>
            <person name="Oren A."/>
            <person name="Chaudhuri R.R."/>
            <person name="La Ragione R."/>
            <person name="Hildebrand F."/>
            <person name="Pallen M.J."/>
        </authorList>
    </citation>
    <scope>NUCLEOTIDE SEQUENCE</scope>
    <source>
        <strain evidence="2">ChiGjej2B2-19336</strain>
    </source>
</reference>